<proteinExistence type="predicted"/>
<dbReference type="Gene3D" id="3.30.479.30">
    <property type="entry name" value="Band 7 domain"/>
    <property type="match status" value="1"/>
</dbReference>
<dbReference type="InterPro" id="IPR001107">
    <property type="entry name" value="Band_7"/>
</dbReference>
<evidence type="ECO:0000313" key="5">
    <source>
        <dbReference type="EMBL" id="KYF91897.1"/>
    </source>
</evidence>
<evidence type="ECO:0000313" key="6">
    <source>
        <dbReference type="Proteomes" id="UP000075635"/>
    </source>
</evidence>
<evidence type="ECO:0000259" key="4">
    <source>
        <dbReference type="Pfam" id="PF01145"/>
    </source>
</evidence>
<evidence type="ECO:0000256" key="3">
    <source>
        <dbReference type="SAM" id="MobiDB-lite"/>
    </source>
</evidence>
<dbReference type="EMBL" id="JEMB01000972">
    <property type="protein sequence ID" value="KYF91897.1"/>
    <property type="molecule type" value="Genomic_DNA"/>
</dbReference>
<feature type="region of interest" description="Disordered" evidence="3">
    <location>
        <begin position="31"/>
        <end position="52"/>
    </location>
</feature>
<comment type="subcellular location">
    <subcellularLocation>
        <location evidence="1">Membrane</location>
        <topology evidence="1">Single-pass membrane protein</topology>
    </subcellularLocation>
</comment>
<keyword evidence="2" id="KW-0175">Coiled coil</keyword>
<dbReference type="Pfam" id="PF01145">
    <property type="entry name" value="Band_7"/>
    <property type="match status" value="1"/>
</dbReference>
<dbReference type="Proteomes" id="UP000075635">
    <property type="component" value="Unassembled WGS sequence"/>
</dbReference>
<dbReference type="GO" id="GO:0016020">
    <property type="term" value="C:membrane"/>
    <property type="evidence" value="ECO:0007669"/>
    <property type="project" value="UniProtKB-SubCell"/>
</dbReference>
<evidence type="ECO:0000256" key="1">
    <source>
        <dbReference type="ARBA" id="ARBA00004167"/>
    </source>
</evidence>
<gene>
    <name evidence="5" type="ORF">BE17_19670</name>
</gene>
<dbReference type="InterPro" id="IPR036013">
    <property type="entry name" value="Band_7/SPFH_dom_sf"/>
</dbReference>
<evidence type="ECO:0000256" key="2">
    <source>
        <dbReference type="SAM" id="Coils"/>
    </source>
</evidence>
<reference evidence="5 6" key="1">
    <citation type="submission" date="2014-02" db="EMBL/GenBank/DDBJ databases">
        <title>The small core and large imbalanced accessory genome model reveals a collaborative survival strategy of Sorangium cellulosum strains in nature.</title>
        <authorList>
            <person name="Han K."/>
            <person name="Peng R."/>
            <person name="Blom J."/>
            <person name="Li Y.-Z."/>
        </authorList>
    </citation>
    <scope>NUCLEOTIDE SEQUENCE [LARGE SCALE GENOMIC DNA]</scope>
    <source>
        <strain evidence="5 6">So0011-07</strain>
    </source>
</reference>
<accession>A0A150SHT0</accession>
<feature type="coiled-coil region" evidence="2">
    <location>
        <begin position="354"/>
        <end position="388"/>
    </location>
</feature>
<feature type="domain" description="Band 7" evidence="4">
    <location>
        <begin position="63"/>
        <end position="248"/>
    </location>
</feature>
<comment type="caution">
    <text evidence="5">The sequence shown here is derived from an EMBL/GenBank/DDBJ whole genome shotgun (WGS) entry which is preliminary data.</text>
</comment>
<sequence length="477" mass="51914">MTHIEQRRVIIHGEGGAPGGAAVVVHAGDRGTGAGGRGRYDQGWRAGKPAEDPEKLKRWGRISAKPSEYLIHMRRGQLRSTSGQGASCFKLPGDSVAVVPTTVQKLQFEADQVTLEKVGVEVTGLAVYRIADPLIAFRMLNFSFPERAQEKLEALLVDMFAGAVRRLVANLSVEECLTRRKEGLAGELMREIAPVVSGRGGADDTTDKGWGVLIDTIEIQDVRILSPAVFGNLQAHYRQEQERKAREASLLTERAVRQGEAEAQRAIELTKLSAEVELRTRRQETSEKARLEELASEARLKETRLAHEQQIAALSVRAEIEKTALEAEAAAARHAAKMAASAHEIDLLRQRAAIASARRLVAEAELAIAEIEARKARLTQELELDRARALREIENTVSPEIIRLTVAQQMPALAAAFQQRMGEVHVTAVDGANPFGYIAAAVEGVMGLARAAGLEVPAARAQKAELTEEGALDSVRR</sequence>
<dbReference type="AlphaFoldDB" id="A0A150SHT0"/>
<dbReference type="SUPFAM" id="SSF117892">
    <property type="entry name" value="Band 7/SPFH domain"/>
    <property type="match status" value="1"/>
</dbReference>
<feature type="compositionally biased region" description="Basic and acidic residues" evidence="3">
    <location>
        <begin position="38"/>
        <end position="52"/>
    </location>
</feature>
<organism evidence="5 6">
    <name type="scientific">Sorangium cellulosum</name>
    <name type="common">Polyangium cellulosum</name>
    <dbReference type="NCBI Taxonomy" id="56"/>
    <lineage>
        <taxon>Bacteria</taxon>
        <taxon>Pseudomonadati</taxon>
        <taxon>Myxococcota</taxon>
        <taxon>Polyangia</taxon>
        <taxon>Polyangiales</taxon>
        <taxon>Polyangiaceae</taxon>
        <taxon>Sorangium</taxon>
    </lineage>
</organism>
<protein>
    <recommendedName>
        <fullName evidence="4">Band 7 domain-containing protein</fullName>
    </recommendedName>
</protein>
<name>A0A150SHT0_SORCE</name>